<dbReference type="PANTHER" id="PTHR45277:SF1">
    <property type="entry name" value="EXPRESSED PROTEIN"/>
    <property type="match status" value="1"/>
</dbReference>
<dbReference type="GO" id="GO:0008168">
    <property type="term" value="F:methyltransferase activity"/>
    <property type="evidence" value="ECO:0007669"/>
    <property type="project" value="UniProtKB-KW"/>
</dbReference>
<dbReference type="AlphaFoldDB" id="A0A0R2D0R8"/>
<evidence type="ECO:0000256" key="1">
    <source>
        <dbReference type="SAM" id="Phobius"/>
    </source>
</evidence>
<reference evidence="3 4" key="1">
    <citation type="journal article" date="2015" name="Genome Announc.">
        <title>Expanding the biotechnology potential of lactobacilli through comparative genomics of 213 strains and associated genera.</title>
        <authorList>
            <person name="Sun Z."/>
            <person name="Harris H.M."/>
            <person name="McCann A."/>
            <person name="Guo C."/>
            <person name="Argimon S."/>
            <person name="Zhang W."/>
            <person name="Yang X."/>
            <person name="Jeffery I.B."/>
            <person name="Cooney J.C."/>
            <person name="Kagawa T.F."/>
            <person name="Liu W."/>
            <person name="Song Y."/>
            <person name="Salvetti E."/>
            <person name="Wrobel A."/>
            <person name="Rasinkangas P."/>
            <person name="Parkhill J."/>
            <person name="Rea M.C."/>
            <person name="O'Sullivan O."/>
            <person name="Ritari J."/>
            <person name="Douillard F.P."/>
            <person name="Paul Ross R."/>
            <person name="Yang R."/>
            <person name="Briner A.E."/>
            <person name="Felis G.E."/>
            <person name="de Vos W.M."/>
            <person name="Barrangou R."/>
            <person name="Klaenhammer T.R."/>
            <person name="Caufield P.W."/>
            <person name="Cui Y."/>
            <person name="Zhang H."/>
            <person name="O'Toole P.W."/>
        </authorList>
    </citation>
    <scope>NUCLEOTIDE SEQUENCE [LARGE SCALE GENOMIC DNA]</scope>
    <source>
        <strain evidence="3 4">DSM 21051</strain>
    </source>
</reference>
<feature type="transmembrane region" description="Helical" evidence="1">
    <location>
        <begin position="35"/>
        <end position="52"/>
    </location>
</feature>
<evidence type="ECO:0000259" key="2">
    <source>
        <dbReference type="Pfam" id="PF13847"/>
    </source>
</evidence>
<protein>
    <submittedName>
        <fullName evidence="3">Sam-dependent methyltransferase</fullName>
    </submittedName>
</protein>
<dbReference type="SUPFAM" id="SSF53335">
    <property type="entry name" value="S-adenosyl-L-methionine-dependent methyltransferases"/>
    <property type="match status" value="1"/>
</dbReference>
<dbReference type="GO" id="GO:0032259">
    <property type="term" value="P:methylation"/>
    <property type="evidence" value="ECO:0007669"/>
    <property type="project" value="UniProtKB-KW"/>
</dbReference>
<evidence type="ECO:0000313" key="4">
    <source>
        <dbReference type="Proteomes" id="UP000051015"/>
    </source>
</evidence>
<dbReference type="InterPro" id="IPR025714">
    <property type="entry name" value="Methyltranfer_dom"/>
</dbReference>
<dbReference type="CDD" id="cd02440">
    <property type="entry name" value="AdoMet_MTases"/>
    <property type="match status" value="1"/>
</dbReference>
<dbReference type="PANTHER" id="PTHR45277">
    <property type="entry name" value="EXPRESSED PROTEIN"/>
    <property type="match status" value="1"/>
</dbReference>
<dbReference type="RefSeq" id="WP_057875541.1">
    <property type="nucleotide sequence ID" value="NZ_AYZD01000011.1"/>
</dbReference>
<dbReference type="InterPro" id="IPR029063">
    <property type="entry name" value="SAM-dependent_MTases_sf"/>
</dbReference>
<keyword evidence="3" id="KW-0808">Transferase</keyword>
<dbReference type="PATRIC" id="fig|1423725.3.peg.510"/>
<keyword evidence="4" id="KW-1185">Reference proteome</keyword>
<keyword evidence="1" id="KW-0812">Transmembrane</keyword>
<proteinExistence type="predicted"/>
<feature type="transmembrane region" description="Helical" evidence="1">
    <location>
        <begin position="12"/>
        <end position="29"/>
    </location>
</feature>
<gene>
    <name evidence="3" type="ORF">FC19_GL000497</name>
</gene>
<sequence length="234" mass="26046">MKSIWEMDAPIGLAFFFGPALIVGIMMLISGFNTVSAIMVLVLVLCGLKYMHTSIIGKYRIMKSIINSIHLKKDSKILDAGCGHGAFMLQFNRQAAKISEIIGIDIWSNKDQGSNSIAATQKIMDSSNLADKVKLKTANILDMPFNDNEFDLIVSSLVLHNIKPFEKRKAALVNIARVQKQKGQLVIMDIGYETSKYVRILKDLEYQNVNIVNAGYNGWWGTPMVPTFVITATK</sequence>
<dbReference type="OrthoDB" id="43862at2"/>
<organism evidence="3 4">
    <name type="scientific">Liquorilactobacillus aquaticus DSM 21051</name>
    <dbReference type="NCBI Taxonomy" id="1423725"/>
    <lineage>
        <taxon>Bacteria</taxon>
        <taxon>Bacillati</taxon>
        <taxon>Bacillota</taxon>
        <taxon>Bacilli</taxon>
        <taxon>Lactobacillales</taxon>
        <taxon>Lactobacillaceae</taxon>
        <taxon>Liquorilactobacillus</taxon>
    </lineage>
</organism>
<dbReference type="Pfam" id="PF13847">
    <property type="entry name" value="Methyltransf_31"/>
    <property type="match status" value="1"/>
</dbReference>
<evidence type="ECO:0000313" key="3">
    <source>
        <dbReference type="EMBL" id="KRM96970.1"/>
    </source>
</evidence>
<name>A0A0R2D0R8_9LACO</name>
<keyword evidence="1" id="KW-1133">Transmembrane helix</keyword>
<dbReference type="EMBL" id="AYZD01000011">
    <property type="protein sequence ID" value="KRM96970.1"/>
    <property type="molecule type" value="Genomic_DNA"/>
</dbReference>
<keyword evidence="1" id="KW-0472">Membrane</keyword>
<dbReference type="STRING" id="1423725.FC19_GL000497"/>
<keyword evidence="3" id="KW-0489">Methyltransferase</keyword>
<comment type="caution">
    <text evidence="3">The sequence shown here is derived from an EMBL/GenBank/DDBJ whole genome shotgun (WGS) entry which is preliminary data.</text>
</comment>
<dbReference type="Proteomes" id="UP000051015">
    <property type="component" value="Unassembled WGS sequence"/>
</dbReference>
<feature type="domain" description="Methyltransferase" evidence="2">
    <location>
        <begin position="72"/>
        <end position="192"/>
    </location>
</feature>
<dbReference type="Gene3D" id="3.40.50.150">
    <property type="entry name" value="Vaccinia Virus protein VP39"/>
    <property type="match status" value="1"/>
</dbReference>
<accession>A0A0R2D0R8</accession>